<dbReference type="GO" id="GO:0005212">
    <property type="term" value="F:structural constituent of eye lens"/>
    <property type="evidence" value="ECO:0007669"/>
    <property type="project" value="UniProtKB-KW"/>
</dbReference>
<dbReference type="InterPro" id="IPR011024">
    <property type="entry name" value="G_crystallin-like"/>
</dbReference>
<evidence type="ECO:0000256" key="1">
    <source>
        <dbReference type="ARBA" id="ARBA00003689"/>
    </source>
</evidence>
<dbReference type="STRING" id="37003.ENSKMAP00000003438"/>
<name>A0A3Q2ZIJ3_KRYMA</name>
<dbReference type="OrthoDB" id="8407241at2759"/>
<reference evidence="6" key="1">
    <citation type="submission" date="2025-08" db="UniProtKB">
        <authorList>
            <consortium name="Ensembl"/>
        </authorList>
    </citation>
    <scope>IDENTIFICATION</scope>
</reference>
<dbReference type="Proteomes" id="UP000264800">
    <property type="component" value="Unplaced"/>
</dbReference>
<proteinExistence type="inferred from homology"/>
<dbReference type="InterPro" id="IPR050252">
    <property type="entry name" value="Beta/Gamma-Crystallin"/>
</dbReference>
<dbReference type="GO" id="GO:0002088">
    <property type="term" value="P:lens development in camera-type eye"/>
    <property type="evidence" value="ECO:0007669"/>
    <property type="project" value="TreeGrafter"/>
</dbReference>
<feature type="domain" description="Beta/gamma crystallin 'Greek key'" evidence="5">
    <location>
        <begin position="2"/>
        <end position="40"/>
    </location>
</feature>
<dbReference type="OMA" id="YEHFDMG"/>
<protein>
    <submittedName>
        <fullName evidence="6">Crystallin, gamma M7</fullName>
    </submittedName>
</protein>
<evidence type="ECO:0000313" key="7">
    <source>
        <dbReference type="Proteomes" id="UP000264800"/>
    </source>
</evidence>
<organism evidence="6 7">
    <name type="scientific">Kryptolebias marmoratus</name>
    <name type="common">Mangrove killifish</name>
    <name type="synonym">Rivulus marmoratus</name>
    <dbReference type="NCBI Taxonomy" id="37003"/>
    <lineage>
        <taxon>Eukaryota</taxon>
        <taxon>Metazoa</taxon>
        <taxon>Chordata</taxon>
        <taxon>Craniata</taxon>
        <taxon>Vertebrata</taxon>
        <taxon>Euteleostomi</taxon>
        <taxon>Actinopterygii</taxon>
        <taxon>Neopterygii</taxon>
        <taxon>Teleostei</taxon>
        <taxon>Neoteleostei</taxon>
        <taxon>Acanthomorphata</taxon>
        <taxon>Ovalentaria</taxon>
        <taxon>Atherinomorphae</taxon>
        <taxon>Cyprinodontiformes</taxon>
        <taxon>Rivulidae</taxon>
        <taxon>Kryptolebias</taxon>
    </lineage>
</organism>
<dbReference type="InterPro" id="IPR001064">
    <property type="entry name" value="Beta/gamma_crystallin"/>
</dbReference>
<dbReference type="FunFam" id="2.60.20.10:FF:000003">
    <property type="entry name" value="Crystallin gamma S"/>
    <property type="match status" value="1"/>
</dbReference>
<comment type="similarity">
    <text evidence="2">Belongs to the beta/gamma-crystallin family.</text>
</comment>
<dbReference type="PANTHER" id="PTHR11818:SF129">
    <property type="entry name" value="CRYSTALLIN, GAMMA M6-RELATED"/>
    <property type="match status" value="1"/>
</dbReference>
<keyword evidence="3" id="KW-0273">Eye lens protein</keyword>
<dbReference type="Gene3D" id="2.60.20.10">
    <property type="entry name" value="Crystallins"/>
    <property type="match status" value="2"/>
</dbReference>
<comment type="function">
    <text evidence="1">Crystallins are the dominant structural components of the vertebrate eye lens.</text>
</comment>
<evidence type="ECO:0000256" key="4">
    <source>
        <dbReference type="ARBA" id="ARBA00022737"/>
    </source>
</evidence>
<dbReference type="AlphaFoldDB" id="A0A3Q2ZIJ3"/>
<dbReference type="Ensembl" id="ENSKMAT00000003502.1">
    <property type="protein sequence ID" value="ENSKMAP00000003438.1"/>
    <property type="gene ID" value="ENSKMAG00000002619.1"/>
</dbReference>
<keyword evidence="4" id="KW-0677">Repeat</keyword>
<evidence type="ECO:0000313" key="6">
    <source>
        <dbReference type="Ensembl" id="ENSKMAP00000003438.1"/>
    </source>
</evidence>
<dbReference type="SUPFAM" id="SSF49695">
    <property type="entry name" value="gamma-Crystallin-like"/>
    <property type="match status" value="1"/>
</dbReference>
<dbReference type="PANTHER" id="PTHR11818">
    <property type="entry name" value="BETA/GAMMA CRYSTALLIN"/>
    <property type="match status" value="1"/>
</dbReference>
<accession>A0A3Q2ZIJ3</accession>
<evidence type="ECO:0000259" key="5">
    <source>
        <dbReference type="PROSITE" id="PS50915"/>
    </source>
</evidence>
<dbReference type="GO" id="GO:0007601">
    <property type="term" value="P:visual perception"/>
    <property type="evidence" value="ECO:0007669"/>
    <property type="project" value="TreeGrafter"/>
</dbReference>
<dbReference type="GeneID" id="108238793"/>
<dbReference type="GeneTree" id="ENSGT00940000164501"/>
<dbReference type="PROSITE" id="PS50915">
    <property type="entry name" value="CRYSTALLIN_BETA_GAMMA"/>
    <property type="match status" value="3"/>
</dbReference>
<keyword evidence="7" id="KW-1185">Reference proteome</keyword>
<dbReference type="PRINTS" id="PR01367">
    <property type="entry name" value="BGCRYSTALLIN"/>
</dbReference>
<dbReference type="RefSeq" id="XP_017276588.1">
    <property type="nucleotide sequence ID" value="XM_017421099.3"/>
</dbReference>
<dbReference type="FunFam" id="2.60.20.10:FF:000001">
    <property type="entry name" value="Crystallin gamma S"/>
    <property type="match status" value="1"/>
</dbReference>
<dbReference type="Pfam" id="PF00030">
    <property type="entry name" value="Crystall"/>
    <property type="match status" value="2"/>
</dbReference>
<reference evidence="6" key="2">
    <citation type="submission" date="2025-09" db="UniProtKB">
        <authorList>
            <consortium name="Ensembl"/>
        </authorList>
    </citation>
    <scope>IDENTIFICATION</scope>
</reference>
<feature type="domain" description="Beta/gamma crystallin 'Greek key'" evidence="5">
    <location>
        <begin position="130"/>
        <end position="172"/>
    </location>
</feature>
<sequence>MGKIIFYEDRNFGGRYYECTSDCADLHSMFDHCHSIRVESGMFVIYDRPSYTGNQYFMRRGEYSDYMSTTSMNYCVRSCRMIPTHDGSFKMQLYEHFDMGGEMMELTDDCSNLMGRFHLSNFNSCNVMEGHWLLYEQPNYRGRHYYLRPGQYRSFVEWSGMSSRISSIRRLMDL</sequence>
<evidence type="ECO:0000256" key="2">
    <source>
        <dbReference type="ARBA" id="ARBA00009646"/>
    </source>
</evidence>
<feature type="domain" description="Beta/gamma crystallin 'Greek key'" evidence="5">
    <location>
        <begin position="41"/>
        <end position="83"/>
    </location>
</feature>
<dbReference type="KEGG" id="kmr:108238793"/>
<evidence type="ECO:0000256" key="3">
    <source>
        <dbReference type="ARBA" id="ARBA00022613"/>
    </source>
</evidence>
<dbReference type="SMART" id="SM00247">
    <property type="entry name" value="XTALbg"/>
    <property type="match status" value="2"/>
</dbReference>